<organism evidence="9 10">
    <name type="scientific">Viridibacillus arvi</name>
    <dbReference type="NCBI Taxonomy" id="263475"/>
    <lineage>
        <taxon>Bacteria</taxon>
        <taxon>Bacillati</taxon>
        <taxon>Bacillota</taxon>
        <taxon>Bacilli</taxon>
        <taxon>Bacillales</taxon>
        <taxon>Caryophanaceae</taxon>
        <taxon>Viridibacillus</taxon>
    </lineage>
</organism>
<dbReference type="Pfam" id="PF14689">
    <property type="entry name" value="SPOB_a"/>
    <property type="match status" value="1"/>
</dbReference>
<name>A0A0M0LBM6_9BACL</name>
<evidence type="ECO:0000256" key="2">
    <source>
        <dbReference type="ARBA" id="ARBA00022679"/>
    </source>
</evidence>
<dbReference type="InterPro" id="IPR039506">
    <property type="entry name" value="SPOB_a"/>
</dbReference>
<dbReference type="GO" id="GO:0000155">
    <property type="term" value="F:phosphorelay sensor kinase activity"/>
    <property type="evidence" value="ECO:0007669"/>
    <property type="project" value="InterPro"/>
</dbReference>
<dbReference type="InterPro" id="IPR016120">
    <property type="entry name" value="Sig_transdc_His_kin_SpoOB"/>
</dbReference>
<dbReference type="PANTHER" id="PTHR40448">
    <property type="entry name" value="TWO-COMPONENT SENSOR HISTIDINE KINASE"/>
    <property type="match status" value="1"/>
</dbReference>
<evidence type="ECO:0000256" key="3">
    <source>
        <dbReference type="ARBA" id="ARBA00022741"/>
    </source>
</evidence>
<evidence type="ECO:0000256" key="4">
    <source>
        <dbReference type="ARBA" id="ARBA00022777"/>
    </source>
</evidence>
<dbReference type="InterPro" id="IPR029151">
    <property type="entry name" value="Sensor-like_sf"/>
</dbReference>
<keyword evidence="6" id="KW-0902">Two-component regulatory system</keyword>
<evidence type="ECO:0000313" key="10">
    <source>
        <dbReference type="Proteomes" id="UP000036867"/>
    </source>
</evidence>
<evidence type="ECO:0000256" key="7">
    <source>
        <dbReference type="SAM" id="Phobius"/>
    </source>
</evidence>
<dbReference type="AlphaFoldDB" id="A0A0M0LBM6"/>
<keyword evidence="3" id="KW-0547">Nucleotide-binding</keyword>
<dbReference type="Proteomes" id="UP000036867">
    <property type="component" value="Unassembled WGS sequence"/>
</dbReference>
<dbReference type="Gene3D" id="1.10.287.130">
    <property type="match status" value="1"/>
</dbReference>
<dbReference type="OrthoDB" id="3173688at2"/>
<evidence type="ECO:0000313" key="9">
    <source>
        <dbReference type="EMBL" id="KOO48465.1"/>
    </source>
</evidence>
<dbReference type="STRING" id="263475.AMD00_18060"/>
<dbReference type="InterPro" id="IPR005467">
    <property type="entry name" value="His_kinase_dom"/>
</dbReference>
<feature type="domain" description="Histidine kinase" evidence="8">
    <location>
        <begin position="244"/>
        <end position="435"/>
    </location>
</feature>
<dbReference type="SUPFAM" id="SSF55890">
    <property type="entry name" value="Sporulation response regulatory protein Spo0B"/>
    <property type="match status" value="1"/>
</dbReference>
<keyword evidence="10" id="KW-1185">Reference proteome</keyword>
<dbReference type="CDD" id="cd18773">
    <property type="entry name" value="PDC1_HK_sensor"/>
    <property type="match status" value="1"/>
</dbReference>
<evidence type="ECO:0000259" key="8">
    <source>
        <dbReference type="PROSITE" id="PS50109"/>
    </source>
</evidence>
<dbReference type="PATRIC" id="fig|263475.3.peg.2449"/>
<dbReference type="Pfam" id="PF14501">
    <property type="entry name" value="HATPase_c_5"/>
    <property type="match status" value="1"/>
</dbReference>
<keyword evidence="7" id="KW-1133">Transmembrane helix</keyword>
<comment type="caution">
    <text evidence="9">The sequence shown here is derived from an EMBL/GenBank/DDBJ whole genome shotgun (WGS) entry which is preliminary data.</text>
</comment>
<feature type="transmembrane region" description="Helical" evidence="7">
    <location>
        <begin position="192"/>
        <end position="212"/>
    </location>
</feature>
<accession>A0A0M0LBM6</accession>
<keyword evidence="1" id="KW-0597">Phosphoprotein</keyword>
<keyword evidence="7" id="KW-0472">Membrane</keyword>
<dbReference type="EMBL" id="LILB01000007">
    <property type="protein sequence ID" value="KOO48465.1"/>
    <property type="molecule type" value="Genomic_DNA"/>
</dbReference>
<dbReference type="InterPro" id="IPR032834">
    <property type="entry name" value="NatK-like_C"/>
</dbReference>
<evidence type="ECO:0000256" key="1">
    <source>
        <dbReference type="ARBA" id="ARBA00022553"/>
    </source>
</evidence>
<dbReference type="SMART" id="SM00387">
    <property type="entry name" value="HATPase_c"/>
    <property type="match status" value="1"/>
</dbReference>
<dbReference type="PANTHER" id="PTHR40448:SF1">
    <property type="entry name" value="TWO-COMPONENT SENSOR HISTIDINE KINASE"/>
    <property type="match status" value="1"/>
</dbReference>
<evidence type="ECO:0000256" key="6">
    <source>
        <dbReference type="ARBA" id="ARBA00023012"/>
    </source>
</evidence>
<dbReference type="GO" id="GO:0005524">
    <property type="term" value="F:ATP binding"/>
    <property type="evidence" value="ECO:0007669"/>
    <property type="project" value="UniProtKB-KW"/>
</dbReference>
<dbReference type="Gene3D" id="3.30.565.10">
    <property type="entry name" value="Histidine kinase-like ATPase, C-terminal domain"/>
    <property type="match status" value="1"/>
</dbReference>
<keyword evidence="5" id="KW-0067">ATP-binding</keyword>
<dbReference type="GO" id="GO:0042802">
    <property type="term" value="F:identical protein binding"/>
    <property type="evidence" value="ECO:0007669"/>
    <property type="project" value="TreeGrafter"/>
</dbReference>
<keyword evidence="4 9" id="KW-0418">Kinase</keyword>
<reference evidence="10" key="1">
    <citation type="submission" date="2015-08" db="EMBL/GenBank/DDBJ databases">
        <title>Fjat-10028 dsm 16317.</title>
        <authorList>
            <person name="Liu B."/>
            <person name="Wang J."/>
            <person name="Zhu Y."/>
            <person name="Liu G."/>
            <person name="Chen Q."/>
            <person name="Chen Z."/>
            <person name="Lan J."/>
            <person name="Che J."/>
            <person name="Ge C."/>
            <person name="Shi H."/>
            <person name="Pan Z."/>
            <person name="Liu X."/>
        </authorList>
    </citation>
    <scope>NUCLEOTIDE SEQUENCE [LARGE SCALE GENOMIC DNA]</scope>
    <source>
        <strain evidence="10">DSM 16317</strain>
    </source>
</reference>
<dbReference type="SUPFAM" id="SSF55874">
    <property type="entry name" value="ATPase domain of HSP90 chaperone/DNA topoisomerase II/histidine kinase"/>
    <property type="match status" value="1"/>
</dbReference>
<gene>
    <name evidence="9" type="ORF">AMD00_18060</name>
</gene>
<evidence type="ECO:0000256" key="5">
    <source>
        <dbReference type="ARBA" id="ARBA00022840"/>
    </source>
</evidence>
<keyword evidence="7" id="KW-0812">Transmembrane</keyword>
<proteinExistence type="predicted"/>
<keyword evidence="2" id="KW-0808">Transferase</keyword>
<dbReference type="RefSeq" id="WP_053418574.1">
    <property type="nucleotide sequence ID" value="NZ_LILB01000007.1"/>
</dbReference>
<dbReference type="InterPro" id="IPR003594">
    <property type="entry name" value="HATPase_dom"/>
</dbReference>
<dbReference type="SUPFAM" id="SSF103190">
    <property type="entry name" value="Sensory domain-like"/>
    <property type="match status" value="1"/>
</dbReference>
<dbReference type="InterPro" id="IPR036890">
    <property type="entry name" value="HATPase_C_sf"/>
</dbReference>
<dbReference type="GeneID" id="301138002"/>
<dbReference type="PROSITE" id="PS50109">
    <property type="entry name" value="HIS_KIN"/>
    <property type="match status" value="1"/>
</dbReference>
<protein>
    <submittedName>
        <fullName evidence="9">Histidine kinase</fullName>
    </submittedName>
</protein>
<sequence>MKNRKIKLIIVLSTALLVLFTSLNVLTSYMKMKKTVEESIANQSLGAAKSIASKIDIDTYKKFLNNPMKNDYYWEITDYLVDAREKLGALYVYTLEVDNPEVSKVMISGLPNALEENYSIGAFCTVPKEQVKRAYEGETYVTGVIEDADLGFYVSVGAPIMDESGKVLGYIGIDISANTLNDIKGKVLKNNILLFFYNGIFIFVVIGSFLLMQRWYQKEVAKEVGYTEDTYQAEIRTLITSISSLRHDFTNHIQVLHGLLQLGESDQAQQYLSSLSKEVHAIESLKLNIEHPGLSILLQTKKLAAQNYNIDMDFTISQDSFDKIKTTDLIKILSNLIDNAIDATVELPEEKRKILISCKADDVKYIFEITNTGPKIIENEQIFKQGYSTKKAERGKIRGQGLFIVKEIVNKYNGEISIESTTELETTAIVEIPLK</sequence>